<sequence>MGSNIEQSQDDVPHDQNLKGKAVASQKFKRHDSLDLESSKMPGAKQVLGWSVILKLAFQSLGVVYGDIGTSPLYVFSTIFLDGIKHEEDVLGALSLIIYTITLIPVVKYVFIVLQANDNGDGGTFALYSLICRYTKVGLIPSTQAEDKDVSTFKLDMPDRRTRRASKLKSTLENSNFAKFFLLLATMLGTSMVIGDGVLTPCISVLSAVGGVKAAAPSVMTEDRIVWLSVAILILLFVFQRFGTEKVGYTFAPILCMWFVLIAGIGIYNFVTIDITIFRALNPMYIVAYFQRNGKDAWVSLGGVVMCITGAEALFADVGHFTVRSVQISMCCITYPALILAYLGQGAFLTKHSDEVADTFYKSLPKSIYWPMFGVAVLAAIIASQALISGTFAIIQQSLALGCFPRVKIVHTSRKHHGQIYIPEINTLLMLACVLVTLAFRTTEKLSNAYGIAVVFVMVLTSCFLVLVMIMIWKTHILLIIAYVLVIGSVELVYLSAVLYKFDQGGYLPLAFAMFLLFIMYVWNYVYRKKYHFELEHKISPEKVKETVDETNSHHRLPGLAIFYSELVHGIPPIFKHYVENVPALHSVLVFASVKSLPISKVPLEERFLFRRVKPYDLYVFRCVVRYGYNDIRNEEEPFEKLLVERLKHFIKEDYMFSIAANGDNQEDAASLIERDVEMLEKASSIGVVHLVGEQDVIASKGSGFAKRVAINYAYNFLKSNLRQSNKLFDIPTKRMLKVGMTCEL</sequence>
<evidence type="ECO:0000313" key="11">
    <source>
        <dbReference type="Proteomes" id="UP000790787"/>
    </source>
</evidence>
<keyword evidence="8 10" id="KW-0406">Ion transport</keyword>
<dbReference type="GO" id="GO:0005886">
    <property type="term" value="C:plasma membrane"/>
    <property type="evidence" value="ECO:0007669"/>
    <property type="project" value="UniProtKB-SubCell"/>
</dbReference>
<reference evidence="11" key="1">
    <citation type="journal article" date="2014" name="Nat. Commun.">
        <title>The tobacco genome sequence and its comparison with those of tomato and potato.</title>
        <authorList>
            <person name="Sierro N."/>
            <person name="Battey J.N."/>
            <person name="Ouadi S."/>
            <person name="Bakaher N."/>
            <person name="Bovet L."/>
            <person name="Willig A."/>
            <person name="Goepfert S."/>
            <person name="Peitsch M.C."/>
            <person name="Ivanov N.V."/>
        </authorList>
    </citation>
    <scope>NUCLEOTIDE SEQUENCE [LARGE SCALE GENOMIC DNA]</scope>
</reference>
<keyword evidence="11" id="KW-1185">Reference proteome</keyword>
<dbReference type="GeneID" id="107775412"/>
<organism evidence="11 12">
    <name type="scientific">Nicotiana tabacum</name>
    <name type="common">Common tobacco</name>
    <dbReference type="NCBI Taxonomy" id="4097"/>
    <lineage>
        <taxon>Eukaryota</taxon>
        <taxon>Viridiplantae</taxon>
        <taxon>Streptophyta</taxon>
        <taxon>Embryophyta</taxon>
        <taxon>Tracheophyta</taxon>
        <taxon>Spermatophyta</taxon>
        <taxon>Magnoliopsida</taxon>
        <taxon>eudicotyledons</taxon>
        <taxon>Gunneridae</taxon>
        <taxon>Pentapetalae</taxon>
        <taxon>asterids</taxon>
        <taxon>lamiids</taxon>
        <taxon>Solanales</taxon>
        <taxon>Solanaceae</taxon>
        <taxon>Nicotianoideae</taxon>
        <taxon>Nicotianeae</taxon>
        <taxon>Nicotiana</taxon>
    </lineage>
</organism>
<dbReference type="AlphaFoldDB" id="A0A1S3YEQ0"/>
<dbReference type="NCBIfam" id="TIGR00794">
    <property type="entry name" value="kup"/>
    <property type="match status" value="1"/>
</dbReference>
<dbReference type="STRING" id="4097.A0A1S3YEQ0"/>
<evidence type="ECO:0000313" key="12">
    <source>
        <dbReference type="RefSeq" id="XP_016450624.1"/>
    </source>
</evidence>
<evidence type="ECO:0000256" key="6">
    <source>
        <dbReference type="ARBA" id="ARBA00022958"/>
    </source>
</evidence>
<dbReference type="RefSeq" id="XP_016450624.1">
    <property type="nucleotide sequence ID" value="XM_016595138.1"/>
</dbReference>
<dbReference type="GO" id="GO:0016020">
    <property type="term" value="C:membrane"/>
    <property type="evidence" value="ECO:0000318"/>
    <property type="project" value="GO_Central"/>
</dbReference>
<comment type="function">
    <text evidence="10">Potassium transporter.</text>
</comment>
<evidence type="ECO:0000256" key="5">
    <source>
        <dbReference type="ARBA" id="ARBA00022692"/>
    </source>
</evidence>
<accession>A0A1S3YEQ0</accession>
<dbReference type="InterPro" id="IPR003855">
    <property type="entry name" value="K+_transporter"/>
</dbReference>
<dbReference type="Proteomes" id="UP000790787">
    <property type="component" value="Chromosome 19"/>
</dbReference>
<reference evidence="12" key="2">
    <citation type="submission" date="2025-08" db="UniProtKB">
        <authorList>
            <consortium name="RefSeq"/>
        </authorList>
    </citation>
    <scope>IDENTIFICATION</scope>
</reference>
<dbReference type="PaxDb" id="4097-A0A1S3YEQ0"/>
<evidence type="ECO:0000256" key="9">
    <source>
        <dbReference type="ARBA" id="ARBA00023136"/>
    </source>
</evidence>
<keyword evidence="5 10" id="KW-0812">Transmembrane</keyword>
<dbReference type="PANTHER" id="PTHR30540:SF119">
    <property type="entry name" value="POTASSIUM TRANSPORTER"/>
    <property type="match status" value="1"/>
</dbReference>
<dbReference type="GO" id="GO:0015079">
    <property type="term" value="F:potassium ion transmembrane transporter activity"/>
    <property type="evidence" value="ECO:0000318"/>
    <property type="project" value="GO_Central"/>
</dbReference>
<dbReference type="Pfam" id="PF02705">
    <property type="entry name" value="K_trans"/>
    <property type="match status" value="1"/>
</dbReference>
<keyword evidence="4 10" id="KW-0633">Potassium transport</keyword>
<evidence type="ECO:0000256" key="8">
    <source>
        <dbReference type="ARBA" id="ARBA00023065"/>
    </source>
</evidence>
<comment type="similarity">
    <text evidence="2 10">Belongs to the HAK/KUP transporter (TC 2.A.72.3) family.</text>
</comment>
<dbReference type="OrthoDB" id="504708at2759"/>
<dbReference type="InterPro" id="IPR053952">
    <property type="entry name" value="K_trans_C"/>
</dbReference>
<keyword evidence="3" id="KW-0813">Transport</keyword>
<keyword evidence="7 10" id="KW-1133">Transmembrane helix</keyword>
<dbReference type="GO" id="GO:0006813">
    <property type="term" value="P:potassium ion transport"/>
    <property type="evidence" value="ECO:0000318"/>
    <property type="project" value="GO_Central"/>
</dbReference>
<dbReference type="InterPro" id="IPR053951">
    <property type="entry name" value="K_trans_N"/>
</dbReference>
<evidence type="ECO:0000256" key="4">
    <source>
        <dbReference type="ARBA" id="ARBA00022538"/>
    </source>
</evidence>
<proteinExistence type="inferred from homology"/>
<name>A0A1S3YEQ0_TOBAC</name>
<dbReference type="Pfam" id="PF22776">
    <property type="entry name" value="K_trans_C"/>
    <property type="match status" value="1"/>
</dbReference>
<keyword evidence="9 10" id="KW-0472">Membrane</keyword>
<keyword evidence="6 10" id="KW-0630">Potassium</keyword>
<protein>
    <recommendedName>
        <fullName evidence="10">Potassium transporter</fullName>
    </recommendedName>
</protein>
<evidence type="ECO:0000256" key="7">
    <source>
        <dbReference type="ARBA" id="ARBA00022989"/>
    </source>
</evidence>
<evidence type="ECO:0000256" key="10">
    <source>
        <dbReference type="RuleBase" id="RU321113"/>
    </source>
</evidence>
<gene>
    <name evidence="12" type="primary">LOC107775412</name>
</gene>
<evidence type="ECO:0000256" key="2">
    <source>
        <dbReference type="ARBA" id="ARBA00008440"/>
    </source>
</evidence>
<evidence type="ECO:0000256" key="1">
    <source>
        <dbReference type="ARBA" id="ARBA00004651"/>
    </source>
</evidence>
<comment type="subcellular location">
    <subcellularLocation>
        <location evidence="1">Cell membrane</location>
        <topology evidence="1">Multi-pass membrane protein</topology>
    </subcellularLocation>
    <subcellularLocation>
        <location evidence="10">Membrane</location>
        <topology evidence="10">Multi-pass membrane protein</topology>
    </subcellularLocation>
</comment>
<dbReference type="OMA" id="IKEDYMF"/>
<dbReference type="KEGG" id="nta:107775412"/>
<dbReference type="PANTHER" id="PTHR30540">
    <property type="entry name" value="OSMOTIC STRESS POTASSIUM TRANSPORTER"/>
    <property type="match status" value="1"/>
</dbReference>
<evidence type="ECO:0000256" key="3">
    <source>
        <dbReference type="ARBA" id="ARBA00022448"/>
    </source>
</evidence>